<dbReference type="GO" id="GO:0005737">
    <property type="term" value="C:cytoplasm"/>
    <property type="evidence" value="ECO:0007669"/>
    <property type="project" value="TreeGrafter"/>
</dbReference>
<protein>
    <recommendedName>
        <fullName evidence="1">NAD-dependent epimerase/dehydratase domain-containing protein</fullName>
    </recommendedName>
</protein>
<reference evidence="2" key="1">
    <citation type="journal article" date="2014" name="Int. J. Syst. Evol. Microbiol.">
        <title>Complete genome sequence of Corynebacterium casei LMG S-19264T (=DSM 44701T), isolated from a smear-ripened cheese.</title>
        <authorList>
            <consortium name="US DOE Joint Genome Institute (JGI-PGF)"/>
            <person name="Walter F."/>
            <person name="Albersmeier A."/>
            <person name="Kalinowski J."/>
            <person name="Ruckert C."/>
        </authorList>
    </citation>
    <scope>NUCLEOTIDE SEQUENCE</scope>
    <source>
        <strain evidence="2">JCM 19831</strain>
    </source>
</reference>
<name>A0A917TJH0_9ACTN</name>
<dbReference type="InterPro" id="IPR036291">
    <property type="entry name" value="NAD(P)-bd_dom_sf"/>
</dbReference>
<evidence type="ECO:0000313" key="3">
    <source>
        <dbReference type="Proteomes" id="UP000642070"/>
    </source>
</evidence>
<dbReference type="Gene3D" id="3.40.50.720">
    <property type="entry name" value="NAD(P)-binding Rossmann-like Domain"/>
    <property type="match status" value="1"/>
</dbReference>
<dbReference type="RefSeq" id="WP_190250235.1">
    <property type="nucleotide sequence ID" value="NZ_BMPI01000011.1"/>
</dbReference>
<dbReference type="PANTHER" id="PTHR48079">
    <property type="entry name" value="PROTEIN YEEZ"/>
    <property type="match status" value="1"/>
</dbReference>
<comment type="caution">
    <text evidence="2">The sequence shown here is derived from an EMBL/GenBank/DDBJ whole genome shotgun (WGS) entry which is preliminary data.</text>
</comment>
<dbReference type="AlphaFoldDB" id="A0A917TJH0"/>
<keyword evidence="3" id="KW-1185">Reference proteome</keyword>
<dbReference type="GO" id="GO:0004029">
    <property type="term" value="F:aldehyde dehydrogenase (NAD+) activity"/>
    <property type="evidence" value="ECO:0007669"/>
    <property type="project" value="TreeGrafter"/>
</dbReference>
<evidence type="ECO:0000259" key="1">
    <source>
        <dbReference type="Pfam" id="PF01370"/>
    </source>
</evidence>
<evidence type="ECO:0000313" key="2">
    <source>
        <dbReference type="EMBL" id="GGM25447.1"/>
    </source>
</evidence>
<organism evidence="2 3">
    <name type="scientific">Dactylosporangium sucinum</name>
    <dbReference type="NCBI Taxonomy" id="1424081"/>
    <lineage>
        <taxon>Bacteria</taxon>
        <taxon>Bacillati</taxon>
        <taxon>Actinomycetota</taxon>
        <taxon>Actinomycetes</taxon>
        <taxon>Micromonosporales</taxon>
        <taxon>Micromonosporaceae</taxon>
        <taxon>Dactylosporangium</taxon>
    </lineage>
</organism>
<sequence length="283" mass="29109">MQIVLTGGTGYIGSALVRRLAATGHDVTALVRTEEAAGKVRKHGADAAVGDAFDVAWTAERFAAADAVVHLAATGGPDTERLDRAVVAAATQALGGTGKPYVHTSGVWLYGDNADIAENSELRPPALTQWRLPVEASVLDADLTATIVTPGIVYGHGGGIPAGALLPGRDEAGRIRLVGDGGQHWTTIHVDDAAALYALVVTRGEALGRLLAVSGASPTVREIAEAAAGPEGVVAEPVEASRERFGPLFADALLLDQQASGAKARSLGWAPERPTLLEELRAA</sequence>
<feature type="domain" description="NAD-dependent epimerase/dehydratase" evidence="1">
    <location>
        <begin position="3"/>
        <end position="205"/>
    </location>
</feature>
<accession>A0A917TJH0</accession>
<dbReference type="SUPFAM" id="SSF51735">
    <property type="entry name" value="NAD(P)-binding Rossmann-fold domains"/>
    <property type="match status" value="1"/>
</dbReference>
<dbReference type="Proteomes" id="UP000642070">
    <property type="component" value="Unassembled WGS sequence"/>
</dbReference>
<dbReference type="InterPro" id="IPR051783">
    <property type="entry name" value="NAD(P)-dependent_oxidoreduct"/>
</dbReference>
<proteinExistence type="predicted"/>
<dbReference type="Pfam" id="PF01370">
    <property type="entry name" value="Epimerase"/>
    <property type="match status" value="1"/>
</dbReference>
<reference evidence="2" key="2">
    <citation type="submission" date="2020-09" db="EMBL/GenBank/DDBJ databases">
        <authorList>
            <person name="Sun Q."/>
            <person name="Ohkuma M."/>
        </authorList>
    </citation>
    <scope>NUCLEOTIDE SEQUENCE</scope>
    <source>
        <strain evidence="2">JCM 19831</strain>
    </source>
</reference>
<gene>
    <name evidence="2" type="ORF">GCM10007977_028260</name>
</gene>
<dbReference type="EMBL" id="BMPI01000011">
    <property type="protein sequence ID" value="GGM25447.1"/>
    <property type="molecule type" value="Genomic_DNA"/>
</dbReference>
<dbReference type="InterPro" id="IPR001509">
    <property type="entry name" value="Epimerase_deHydtase"/>
</dbReference>
<dbReference type="PANTHER" id="PTHR48079:SF6">
    <property type="entry name" value="NAD(P)-BINDING DOMAIN-CONTAINING PROTEIN-RELATED"/>
    <property type="match status" value="1"/>
</dbReference>